<feature type="signal peptide" evidence="2">
    <location>
        <begin position="1"/>
        <end position="20"/>
    </location>
</feature>
<dbReference type="Proteomes" id="UP000502706">
    <property type="component" value="Chromosome"/>
</dbReference>
<dbReference type="RefSeq" id="WP_166395291.1">
    <property type="nucleotide sequence ID" value="NZ_CP045121.1"/>
</dbReference>
<feature type="region of interest" description="Disordered" evidence="1">
    <location>
        <begin position="168"/>
        <end position="209"/>
    </location>
</feature>
<keyword evidence="2" id="KW-0732">Signal</keyword>
<evidence type="ECO:0008006" key="5">
    <source>
        <dbReference type="Google" id="ProtNLM"/>
    </source>
</evidence>
<proteinExistence type="predicted"/>
<keyword evidence="4" id="KW-1185">Reference proteome</keyword>
<feature type="region of interest" description="Disordered" evidence="1">
    <location>
        <begin position="47"/>
        <end position="90"/>
    </location>
</feature>
<name>A0A6G8PUF1_9ACTN</name>
<evidence type="ECO:0000313" key="4">
    <source>
        <dbReference type="Proteomes" id="UP000502706"/>
    </source>
</evidence>
<feature type="chain" id="PRO_5039345417" description="DUF5666 domain-containing protein" evidence="2">
    <location>
        <begin position="21"/>
        <end position="209"/>
    </location>
</feature>
<protein>
    <recommendedName>
        <fullName evidence="5">DUF5666 domain-containing protein</fullName>
    </recommendedName>
</protein>
<organism evidence="3 4">
    <name type="scientific">Rubrobacter marinus</name>
    <dbReference type="NCBI Taxonomy" id="2653852"/>
    <lineage>
        <taxon>Bacteria</taxon>
        <taxon>Bacillati</taxon>
        <taxon>Actinomycetota</taxon>
        <taxon>Rubrobacteria</taxon>
        <taxon>Rubrobacterales</taxon>
        <taxon>Rubrobacteraceae</taxon>
        <taxon>Rubrobacter</taxon>
    </lineage>
</organism>
<evidence type="ECO:0000256" key="2">
    <source>
        <dbReference type="SAM" id="SignalP"/>
    </source>
</evidence>
<dbReference type="KEGG" id="rmar:GBA65_02790"/>
<reference evidence="3 4" key="1">
    <citation type="submission" date="2019-10" db="EMBL/GenBank/DDBJ databases">
        <title>Rubrobacter sp nov SCSIO 52915 isolated from a deep-sea sediment in the South China Sea.</title>
        <authorList>
            <person name="Chen R.W."/>
        </authorList>
    </citation>
    <scope>NUCLEOTIDE SEQUENCE [LARGE SCALE GENOMIC DNA]</scope>
    <source>
        <strain evidence="3 4">SCSIO 52915</strain>
    </source>
</reference>
<dbReference type="EMBL" id="CP045121">
    <property type="protein sequence ID" value="QIN77611.1"/>
    <property type="molecule type" value="Genomic_DNA"/>
</dbReference>
<evidence type="ECO:0000256" key="1">
    <source>
        <dbReference type="SAM" id="MobiDB-lite"/>
    </source>
</evidence>
<evidence type="ECO:0000313" key="3">
    <source>
        <dbReference type="EMBL" id="QIN77611.1"/>
    </source>
</evidence>
<sequence length="209" mass="21125">MSTKAMIAVLGVLASVALVAGLVRPGSAESGGEDGDNVVRAGSAVVDGADARIEDGPSVEGDEATVGEGESAEEDEAEESEGATPGDGEVVLRMRGDEGVEFSGTCSVGGEEREMEGQVPDEFTFALDGDELECEVRKEGEGTLKMVLVSENDRIVQKVSGDSTMKFAYSGNGSSSSTTSVSGSSNVVTQSSSSVSSSSVQSSASSTSD</sequence>
<feature type="compositionally biased region" description="Acidic residues" evidence="1">
    <location>
        <begin position="60"/>
        <end position="81"/>
    </location>
</feature>
<dbReference type="AlphaFoldDB" id="A0A6G8PUF1"/>
<accession>A0A6G8PUF1</accession>
<feature type="compositionally biased region" description="Low complexity" evidence="1">
    <location>
        <begin position="170"/>
        <end position="209"/>
    </location>
</feature>
<gene>
    <name evidence="3" type="ORF">GBA65_02790</name>
</gene>